<proteinExistence type="predicted"/>
<dbReference type="Proteomes" id="UP001234202">
    <property type="component" value="Unassembled WGS sequence"/>
</dbReference>
<sequence>MITDRSLFTSSYALYTVTSPGGPLTSREISWQEFYVLQSALIPGNRNADNIAEAFPGLMTSFGFGQVGSQVAVAQPRYLLASLQSSQYDRYAQLRSERQLAAHSRMTSALVNKNLVQIKEAPPYTPELEESALLNPLARASAAKGSFAFINKMPVAPQLNSGNTDVMKDIMSQAQGVLGVGHCPRFDASMKVIEILNSEAGPVVKFSGDAQTAAAGISVKVSISQSNPTVVAFAVEIARPDTLSVSRLTLDNAHVARLVRFVWLEACVLAEESQGGSKSDV</sequence>
<accession>A0ACC2XRZ4</accession>
<reference evidence="1" key="1">
    <citation type="submission" date="2023-04" db="EMBL/GenBank/DDBJ databases">
        <title>Draft Genome sequencing of Naganishia species isolated from polar environments using Oxford Nanopore Technology.</title>
        <authorList>
            <person name="Leo P."/>
            <person name="Venkateswaran K."/>
        </authorList>
    </citation>
    <scope>NUCLEOTIDE SEQUENCE</scope>
    <source>
        <strain evidence="1">DBVPG 5303</strain>
    </source>
</reference>
<keyword evidence="2" id="KW-1185">Reference proteome</keyword>
<name>A0ACC2XRZ4_9TREE</name>
<protein>
    <submittedName>
        <fullName evidence="1">Uncharacterized protein</fullName>
    </submittedName>
</protein>
<gene>
    <name evidence="1" type="ORF">QFC24_002150</name>
</gene>
<evidence type="ECO:0000313" key="1">
    <source>
        <dbReference type="EMBL" id="KAJ9126411.1"/>
    </source>
</evidence>
<organism evidence="1 2">
    <name type="scientific">Naganishia onofrii</name>
    <dbReference type="NCBI Taxonomy" id="1851511"/>
    <lineage>
        <taxon>Eukaryota</taxon>
        <taxon>Fungi</taxon>
        <taxon>Dikarya</taxon>
        <taxon>Basidiomycota</taxon>
        <taxon>Agaricomycotina</taxon>
        <taxon>Tremellomycetes</taxon>
        <taxon>Filobasidiales</taxon>
        <taxon>Filobasidiaceae</taxon>
        <taxon>Naganishia</taxon>
    </lineage>
</organism>
<comment type="caution">
    <text evidence="1">The sequence shown here is derived from an EMBL/GenBank/DDBJ whole genome shotgun (WGS) entry which is preliminary data.</text>
</comment>
<dbReference type="EMBL" id="JASBWV010000005">
    <property type="protein sequence ID" value="KAJ9126411.1"/>
    <property type="molecule type" value="Genomic_DNA"/>
</dbReference>
<evidence type="ECO:0000313" key="2">
    <source>
        <dbReference type="Proteomes" id="UP001234202"/>
    </source>
</evidence>